<dbReference type="Pfam" id="PF06298">
    <property type="entry name" value="PsbY"/>
    <property type="match status" value="1"/>
</dbReference>
<proteinExistence type="inferred from homology"/>
<dbReference type="AlphaFoldDB" id="A0A7S3TKK9"/>
<feature type="transmembrane region" description="Helical" evidence="8">
    <location>
        <begin position="44"/>
        <end position="63"/>
    </location>
</feature>
<evidence type="ECO:0000256" key="5">
    <source>
        <dbReference type="ARBA" id="ARBA00023078"/>
    </source>
</evidence>
<dbReference type="HAMAP" id="MF_00717">
    <property type="entry name" value="PSII_PsbY"/>
    <property type="match status" value="1"/>
</dbReference>
<feature type="transmembrane region" description="Helical" evidence="8">
    <location>
        <begin position="75"/>
        <end position="94"/>
    </location>
</feature>
<reference evidence="10" key="1">
    <citation type="submission" date="2021-01" db="EMBL/GenBank/DDBJ databases">
        <authorList>
            <person name="Corre E."/>
            <person name="Pelletier E."/>
            <person name="Niang G."/>
            <person name="Scheremetjew M."/>
            <person name="Finn R."/>
            <person name="Kale V."/>
            <person name="Holt S."/>
            <person name="Cochrane G."/>
            <person name="Meng A."/>
            <person name="Brown T."/>
            <person name="Cohen L."/>
        </authorList>
    </citation>
    <scope>NUCLEOTIDE SEQUENCE</scope>
    <source>
        <strain evidence="10">SPMC142</strain>
    </source>
</reference>
<sequence length="120" mass="12386">MARSSSPLLAIALIAVGLVSQLPSAFVPPASVAARQNTEQAVDAAKVAVIGAFATMPAPAMALQGEEDDGFDLRIIAVLGLPLVAASWALFNVWRVAFRQGARIGETVSGSSKIGLRAEE</sequence>
<keyword evidence="4 8" id="KW-1133">Transmembrane helix</keyword>
<organism evidence="10">
    <name type="scientific">Strombidinopsis acuminata</name>
    <dbReference type="NCBI Taxonomy" id="141414"/>
    <lineage>
        <taxon>Eukaryota</taxon>
        <taxon>Sar</taxon>
        <taxon>Alveolata</taxon>
        <taxon>Ciliophora</taxon>
        <taxon>Intramacronucleata</taxon>
        <taxon>Spirotrichea</taxon>
        <taxon>Choreotrichia</taxon>
        <taxon>Choreotrichida</taxon>
        <taxon>Strombidinopsidae</taxon>
        <taxon>Strombidinopsis</taxon>
    </lineage>
</organism>
<keyword evidence="2" id="KW-0602">Photosynthesis</keyword>
<keyword evidence="6 8" id="KW-0472">Membrane</keyword>
<keyword evidence="9" id="KW-0732">Signal</keyword>
<evidence type="ECO:0000256" key="1">
    <source>
        <dbReference type="ARBA" id="ARBA00004370"/>
    </source>
</evidence>
<keyword evidence="5" id="KW-0793">Thylakoid</keyword>
<comment type="subcellular location">
    <subcellularLocation>
        <location evidence="1">Membrane</location>
    </subcellularLocation>
</comment>
<dbReference type="GO" id="GO:0030145">
    <property type="term" value="F:manganese ion binding"/>
    <property type="evidence" value="ECO:0007669"/>
    <property type="project" value="InterPro"/>
</dbReference>
<evidence type="ECO:0000256" key="3">
    <source>
        <dbReference type="ARBA" id="ARBA00022692"/>
    </source>
</evidence>
<evidence type="ECO:0000256" key="6">
    <source>
        <dbReference type="ARBA" id="ARBA00023136"/>
    </source>
</evidence>
<feature type="signal peptide" evidence="9">
    <location>
        <begin position="1"/>
        <end position="21"/>
    </location>
</feature>
<evidence type="ECO:0000256" key="7">
    <source>
        <dbReference type="ARBA" id="ARBA00023276"/>
    </source>
</evidence>
<evidence type="ECO:0000256" key="4">
    <source>
        <dbReference type="ARBA" id="ARBA00022989"/>
    </source>
</evidence>
<keyword evidence="7" id="KW-0604">Photosystem II</keyword>
<dbReference type="GO" id="GO:0009523">
    <property type="term" value="C:photosystem II"/>
    <property type="evidence" value="ECO:0007669"/>
    <property type="project" value="UniProtKB-KW"/>
</dbReference>
<evidence type="ECO:0000256" key="2">
    <source>
        <dbReference type="ARBA" id="ARBA00022531"/>
    </source>
</evidence>
<feature type="chain" id="PRO_5031057918" evidence="9">
    <location>
        <begin position="22"/>
        <end position="120"/>
    </location>
</feature>
<dbReference type="GO" id="GO:0015979">
    <property type="term" value="P:photosynthesis"/>
    <property type="evidence" value="ECO:0007669"/>
    <property type="project" value="UniProtKB-KW"/>
</dbReference>
<accession>A0A7S3TKK9</accession>
<protein>
    <submittedName>
        <fullName evidence="10">Uncharacterized protein</fullName>
    </submittedName>
</protein>
<keyword evidence="3 8" id="KW-0812">Transmembrane</keyword>
<name>A0A7S3TKK9_9SPIT</name>
<dbReference type="EMBL" id="HBIQ01085262">
    <property type="protein sequence ID" value="CAE0586601.1"/>
    <property type="molecule type" value="Transcribed_RNA"/>
</dbReference>
<evidence type="ECO:0000313" key="10">
    <source>
        <dbReference type="EMBL" id="CAE0586601.1"/>
    </source>
</evidence>
<evidence type="ECO:0000256" key="9">
    <source>
        <dbReference type="SAM" id="SignalP"/>
    </source>
</evidence>
<evidence type="ECO:0000256" key="8">
    <source>
        <dbReference type="SAM" id="Phobius"/>
    </source>
</evidence>
<gene>
    <name evidence="10" type="ORF">SACU0126_LOCUS27208</name>
</gene>
<dbReference type="InterPro" id="IPR009388">
    <property type="entry name" value="PSII_PsbY"/>
</dbReference>